<name>A0ACC2XWF7_9TREE</name>
<proteinExistence type="predicted"/>
<keyword evidence="2" id="KW-1185">Reference proteome</keyword>
<comment type="caution">
    <text evidence="1">The sequence shown here is derived from an EMBL/GenBank/DDBJ whole genome shotgun (WGS) entry which is preliminary data.</text>
</comment>
<dbReference type="Proteomes" id="UP001234202">
    <property type="component" value="Unassembled WGS sequence"/>
</dbReference>
<dbReference type="EMBL" id="JASBWV010000001">
    <property type="protein sequence ID" value="KAJ9128302.1"/>
    <property type="molecule type" value="Genomic_DNA"/>
</dbReference>
<accession>A0ACC2XWF7</accession>
<sequence>MAPQIGKQHHSAANISSFPNSRQNRSSSGTMRQDLKEAHPIKDFRLGDSSGMFSPPSRSRGLLDKVAGFNSLSFPEQSSSSARQDERRSWTPRTIKVNPRGRIQHVETDAYENGGSKHWNGKRSDRHSQIKAKRSDDRDGKWYDAGRQETSEEGGEHHRRILPRNVVQGWNSSPSHMEPVPYITVVGPAYNRFPAPYNHSSGYEGLEHEPEIHSGSGIYETIPRIKQQQFNYLPNGMPFIPTMPFRSGEPFYPPSVSAYGSAAHGFRPLIDHNSHSVHHPLQGLEEGADANYDQDSDGIIYLGERNSFNRIGSPRFDVPDLPLLEDQQQTATTAVQTEPSSVEKMDAVVNLILVAAEVLDMNDVALNDGAASESSVDANKGARSMSSPSPMSLSPLQTLAKLSTERLNNDLAKNSITVPTTAQSVTHKPASIWIRGGQRSRNKDEVDKRSTKPYDRPDEKSKAKKGHKTSGNLQWCTDFPTFEKFATAKKSSSNPIRPGVALAQRPSLSDLATVKGKRANFAGPPKSESESAPSTEEDTKDAPTQTRRRRGRPAKVKFEEEAEQRAEQSEEWRSKPSRPEKHEVGESKSFVTRTGRRVKNVQYDV</sequence>
<organism evidence="1 2">
    <name type="scientific">Naganishia onofrii</name>
    <dbReference type="NCBI Taxonomy" id="1851511"/>
    <lineage>
        <taxon>Eukaryota</taxon>
        <taxon>Fungi</taxon>
        <taxon>Dikarya</taxon>
        <taxon>Basidiomycota</taxon>
        <taxon>Agaricomycotina</taxon>
        <taxon>Tremellomycetes</taxon>
        <taxon>Filobasidiales</taxon>
        <taxon>Filobasidiaceae</taxon>
        <taxon>Naganishia</taxon>
    </lineage>
</organism>
<protein>
    <submittedName>
        <fullName evidence="1">Uncharacterized protein</fullName>
    </submittedName>
</protein>
<evidence type="ECO:0000313" key="1">
    <source>
        <dbReference type="EMBL" id="KAJ9128302.1"/>
    </source>
</evidence>
<evidence type="ECO:0000313" key="2">
    <source>
        <dbReference type="Proteomes" id="UP001234202"/>
    </source>
</evidence>
<gene>
    <name evidence="1" type="ORF">QFC24_000595</name>
</gene>
<reference evidence="1" key="1">
    <citation type="submission" date="2023-04" db="EMBL/GenBank/DDBJ databases">
        <title>Draft Genome sequencing of Naganishia species isolated from polar environments using Oxford Nanopore Technology.</title>
        <authorList>
            <person name="Leo P."/>
            <person name="Venkateswaran K."/>
        </authorList>
    </citation>
    <scope>NUCLEOTIDE SEQUENCE</scope>
    <source>
        <strain evidence="1">DBVPG 5303</strain>
    </source>
</reference>